<feature type="transmembrane region" description="Helical" evidence="8">
    <location>
        <begin position="511"/>
        <end position="534"/>
    </location>
</feature>
<comment type="similarity">
    <text evidence="2 8">Belongs to the lactate permease family.</text>
</comment>
<feature type="transmembrane region" description="Helical" evidence="8">
    <location>
        <begin position="284"/>
        <end position="304"/>
    </location>
</feature>
<feature type="transmembrane region" description="Helical" evidence="8">
    <location>
        <begin position="333"/>
        <end position="353"/>
    </location>
</feature>
<reference evidence="9" key="1">
    <citation type="journal article" date="2020" name="mSystems">
        <title>Genome- and Community-Level Interaction Insights into Carbon Utilization and Element Cycling Functions of Hydrothermarchaeota in Hydrothermal Sediment.</title>
        <authorList>
            <person name="Zhou Z."/>
            <person name="Liu Y."/>
            <person name="Xu W."/>
            <person name="Pan J."/>
            <person name="Luo Z.H."/>
            <person name="Li M."/>
        </authorList>
    </citation>
    <scope>NUCLEOTIDE SEQUENCE [LARGE SCALE GENOMIC DNA]</scope>
    <source>
        <strain evidence="9">SpSt-1019</strain>
    </source>
</reference>
<evidence type="ECO:0000313" key="9">
    <source>
        <dbReference type="EMBL" id="HHI66344.1"/>
    </source>
</evidence>
<protein>
    <recommendedName>
        <fullName evidence="8">L-lactate permease</fullName>
    </recommendedName>
</protein>
<dbReference type="GO" id="GO:0015129">
    <property type="term" value="F:lactate transmembrane transporter activity"/>
    <property type="evidence" value="ECO:0007669"/>
    <property type="project" value="UniProtKB-UniRule"/>
</dbReference>
<organism evidence="9">
    <name type="scientific">Thermodesulfobium narugense</name>
    <dbReference type="NCBI Taxonomy" id="184064"/>
    <lineage>
        <taxon>Bacteria</taxon>
        <taxon>Pseudomonadati</taxon>
        <taxon>Thermodesulfobiota</taxon>
        <taxon>Thermodesulfobiia</taxon>
        <taxon>Thermodesulfobiales</taxon>
        <taxon>Thermodesulfobiaceae</taxon>
        <taxon>Thermodesulfobium</taxon>
    </lineage>
</organism>
<dbReference type="GO" id="GO:0005886">
    <property type="term" value="C:plasma membrane"/>
    <property type="evidence" value="ECO:0007669"/>
    <property type="project" value="UniProtKB-SubCell"/>
</dbReference>
<dbReference type="GO" id="GO:0015295">
    <property type="term" value="F:solute:proton symporter activity"/>
    <property type="evidence" value="ECO:0007669"/>
    <property type="project" value="TreeGrafter"/>
</dbReference>
<keyword evidence="6 8" id="KW-1133">Transmembrane helix</keyword>
<keyword evidence="5 8" id="KW-0812">Transmembrane</keyword>
<keyword evidence="4 8" id="KW-1003">Cell membrane</keyword>
<feature type="transmembrane region" description="Helical" evidence="8">
    <location>
        <begin position="467"/>
        <end position="485"/>
    </location>
</feature>
<evidence type="ECO:0000256" key="2">
    <source>
        <dbReference type="ARBA" id="ARBA00010100"/>
    </source>
</evidence>
<comment type="caution">
    <text evidence="9">The sequence shown here is derived from an EMBL/GenBank/DDBJ whole genome shotgun (WGS) entry which is preliminary data.</text>
</comment>
<feature type="transmembrane region" description="Helical" evidence="8">
    <location>
        <begin position="182"/>
        <end position="208"/>
    </location>
</feature>
<evidence type="ECO:0000256" key="6">
    <source>
        <dbReference type="ARBA" id="ARBA00022989"/>
    </source>
</evidence>
<evidence type="ECO:0000256" key="4">
    <source>
        <dbReference type="ARBA" id="ARBA00022475"/>
    </source>
</evidence>
<name>A0A7C5KCD6_9BACT</name>
<feature type="transmembrane region" description="Helical" evidence="8">
    <location>
        <begin position="12"/>
        <end position="43"/>
    </location>
</feature>
<keyword evidence="3 8" id="KW-0813">Transport</keyword>
<feature type="transmembrane region" description="Helical" evidence="8">
    <location>
        <begin position="374"/>
        <end position="392"/>
    </location>
</feature>
<feature type="transmembrane region" description="Helical" evidence="8">
    <location>
        <begin position="55"/>
        <end position="81"/>
    </location>
</feature>
<proteinExistence type="inferred from homology"/>
<evidence type="ECO:0000256" key="5">
    <source>
        <dbReference type="ARBA" id="ARBA00022692"/>
    </source>
</evidence>
<comment type="subcellular location">
    <subcellularLocation>
        <location evidence="1 8">Cell membrane</location>
        <topology evidence="1 8">Multi-pass membrane protein</topology>
    </subcellularLocation>
</comment>
<dbReference type="PANTHER" id="PTHR30003:SF2">
    <property type="entry name" value="L-LACTATE PERMEASE"/>
    <property type="match status" value="1"/>
</dbReference>
<feature type="transmembrane region" description="Helical" evidence="8">
    <location>
        <begin position="220"/>
        <end position="239"/>
    </location>
</feature>
<dbReference type="PANTHER" id="PTHR30003">
    <property type="entry name" value="L-LACTATE PERMEASE"/>
    <property type="match status" value="1"/>
</dbReference>
<dbReference type="InterPro" id="IPR003804">
    <property type="entry name" value="Lactate_perm"/>
</dbReference>
<dbReference type="EMBL" id="DRUY01000246">
    <property type="protein sequence ID" value="HHI66344.1"/>
    <property type="molecule type" value="Genomic_DNA"/>
</dbReference>
<feature type="transmembrane region" description="Helical" evidence="8">
    <location>
        <begin position="412"/>
        <end position="435"/>
    </location>
</feature>
<gene>
    <name evidence="9" type="ORF">ENL70_07340</name>
</gene>
<evidence type="ECO:0000256" key="3">
    <source>
        <dbReference type="ARBA" id="ARBA00022448"/>
    </source>
</evidence>
<feature type="transmembrane region" description="Helical" evidence="8">
    <location>
        <begin position="245"/>
        <end position="263"/>
    </location>
</feature>
<dbReference type="AlphaFoldDB" id="A0A7C5KCD6"/>
<evidence type="ECO:0000256" key="1">
    <source>
        <dbReference type="ARBA" id="ARBA00004651"/>
    </source>
</evidence>
<comment type="function">
    <text evidence="8">Uptake of L-lactate across the membrane. Can also transport D-lactate and glycolate.</text>
</comment>
<accession>A0A7C5KCD6</accession>
<evidence type="ECO:0000256" key="7">
    <source>
        <dbReference type="ARBA" id="ARBA00023136"/>
    </source>
</evidence>
<keyword evidence="7 8" id="KW-0472">Membrane</keyword>
<sequence length="535" mass="58656">MDFLLSISPIVIILLGMTIFARSGFLMSVLAWIFTFFLALVFFKTPFDVCLNATIFGILKSLSISLAVLFTMLLIFIMKITKALDSIAYSLKNICKTREEQIMFLGLGFGSLATSLGVVTPALFPPLLLTLGFAPVTAIAISVLCYDPLTSFALLSIPITVPSEVAWQAFKIQPQGISDLNHFINAFTLNISLFLPFISVGFAFMMLYFVDGIHSIKKGFLSALLSGLVLGLSCLVLSITKIFPVQIIGTISGFVTMIFVIIYQKNINSKKNETSIETEKPTMPILRAISPWVLLFLFALVTNLPGFNKFLSDLPGKYEIITLYKNQTVDLNILSSIWFWIMITSILSIFLLKPTKEQLFSTINLWLKRSFSPFVAYSICFSIAMIMAWSAMSSNSGILAPSAYYSSFNMDRIIAIKIAMLSGIVFTTLIPYLGLIGSFIGGSETASNVFFAKILYESVKSVGYENYFMIIFGAHAVAGGIASAITPAKITNAAMTIGCSGKEESEFMKKAILPVIICTLLTGIILTIFIACGIK</sequence>
<feature type="transmembrane region" description="Helical" evidence="8">
    <location>
        <begin position="102"/>
        <end position="120"/>
    </location>
</feature>
<evidence type="ECO:0000256" key="8">
    <source>
        <dbReference type="RuleBase" id="RU365092"/>
    </source>
</evidence>
<dbReference type="Pfam" id="PF02652">
    <property type="entry name" value="Lactate_perm"/>
    <property type="match status" value="1"/>
</dbReference>